<name>A0A0C2XUA6_HEBCY</name>
<evidence type="ECO:0008006" key="3">
    <source>
        <dbReference type="Google" id="ProtNLM"/>
    </source>
</evidence>
<evidence type="ECO:0000313" key="2">
    <source>
        <dbReference type="Proteomes" id="UP000053424"/>
    </source>
</evidence>
<sequence length="436" mass="49313">MLHPPLSLLSDDLLAYLVKNVAELPYEKENLNNLSLADRAFTESCQKYIFRELKLSNTNKVSERLKLLKEVLDDKPHFATHIRMVELANETAWLFSDPTFTSILQMLANSPIPPHTLHFGRLMGMSLIIDDPILVVRWLTQSFFSLTLTVLHLSECKNVPLPIFLICPRLREVILDHVGATEKSYVDYPADLCSGRDSPSPEVFKYRNSHSLVQQIITPPPRFKTPVVLWSNLRILTIAPHDKEALPCLQPILDAACNTLEELYLTDLDRFESRQILLAGLMTLSNLSNLRIFAIIAAINCNKRRNAPTPMIIHDINTVLGTIPKVNKITHLSFDFDIVGRVPFNGCLNQDWVGMFDEIIRISHGKPLELELVMGVSTGNLGVNHAGEDELYTSITRQAASLLEHPEICTHSWNPTFWARGVGPFPSGQVRDRCRR</sequence>
<proteinExistence type="predicted"/>
<keyword evidence="2" id="KW-1185">Reference proteome</keyword>
<dbReference type="HOGENOM" id="CLU_628593_0_0_1"/>
<reference evidence="2" key="2">
    <citation type="submission" date="2015-01" db="EMBL/GenBank/DDBJ databases">
        <title>Evolutionary Origins and Diversification of the Mycorrhizal Mutualists.</title>
        <authorList>
            <consortium name="DOE Joint Genome Institute"/>
            <consortium name="Mycorrhizal Genomics Consortium"/>
            <person name="Kohler A."/>
            <person name="Kuo A."/>
            <person name="Nagy L.G."/>
            <person name="Floudas D."/>
            <person name="Copeland A."/>
            <person name="Barry K.W."/>
            <person name="Cichocki N."/>
            <person name="Veneault-Fourrey C."/>
            <person name="LaButti K."/>
            <person name="Lindquist E.A."/>
            <person name="Lipzen A."/>
            <person name="Lundell T."/>
            <person name="Morin E."/>
            <person name="Murat C."/>
            <person name="Riley R."/>
            <person name="Ohm R."/>
            <person name="Sun H."/>
            <person name="Tunlid A."/>
            <person name="Henrissat B."/>
            <person name="Grigoriev I.V."/>
            <person name="Hibbett D.S."/>
            <person name="Martin F."/>
        </authorList>
    </citation>
    <scope>NUCLEOTIDE SEQUENCE [LARGE SCALE GENOMIC DNA]</scope>
    <source>
        <strain evidence="2">h7</strain>
    </source>
</reference>
<gene>
    <name evidence="1" type="ORF">M413DRAFT_144701</name>
</gene>
<protein>
    <recommendedName>
        <fullName evidence="3">F-box domain-containing protein</fullName>
    </recommendedName>
</protein>
<evidence type="ECO:0000313" key="1">
    <source>
        <dbReference type="EMBL" id="KIM41228.1"/>
    </source>
</evidence>
<dbReference type="STRING" id="686832.A0A0C2XUA6"/>
<dbReference type="AlphaFoldDB" id="A0A0C2XUA6"/>
<accession>A0A0C2XUA6</accession>
<dbReference type="OrthoDB" id="2958239at2759"/>
<dbReference type="EMBL" id="KN831780">
    <property type="protein sequence ID" value="KIM41228.1"/>
    <property type="molecule type" value="Genomic_DNA"/>
</dbReference>
<organism evidence="1 2">
    <name type="scientific">Hebeloma cylindrosporum</name>
    <dbReference type="NCBI Taxonomy" id="76867"/>
    <lineage>
        <taxon>Eukaryota</taxon>
        <taxon>Fungi</taxon>
        <taxon>Dikarya</taxon>
        <taxon>Basidiomycota</taxon>
        <taxon>Agaricomycotina</taxon>
        <taxon>Agaricomycetes</taxon>
        <taxon>Agaricomycetidae</taxon>
        <taxon>Agaricales</taxon>
        <taxon>Agaricineae</taxon>
        <taxon>Hymenogastraceae</taxon>
        <taxon>Hebeloma</taxon>
    </lineage>
</organism>
<reference evidence="1 2" key="1">
    <citation type="submission" date="2014-04" db="EMBL/GenBank/DDBJ databases">
        <authorList>
            <consortium name="DOE Joint Genome Institute"/>
            <person name="Kuo A."/>
            <person name="Gay G."/>
            <person name="Dore J."/>
            <person name="Kohler A."/>
            <person name="Nagy L.G."/>
            <person name="Floudas D."/>
            <person name="Copeland A."/>
            <person name="Barry K.W."/>
            <person name="Cichocki N."/>
            <person name="Veneault-Fourrey C."/>
            <person name="LaButti K."/>
            <person name="Lindquist E.A."/>
            <person name="Lipzen A."/>
            <person name="Lundell T."/>
            <person name="Morin E."/>
            <person name="Murat C."/>
            <person name="Sun H."/>
            <person name="Tunlid A."/>
            <person name="Henrissat B."/>
            <person name="Grigoriev I.V."/>
            <person name="Hibbett D.S."/>
            <person name="Martin F."/>
            <person name="Nordberg H.P."/>
            <person name="Cantor M.N."/>
            <person name="Hua S.X."/>
        </authorList>
    </citation>
    <scope>NUCLEOTIDE SEQUENCE [LARGE SCALE GENOMIC DNA]</scope>
    <source>
        <strain evidence="2">h7</strain>
    </source>
</reference>
<dbReference type="Proteomes" id="UP000053424">
    <property type="component" value="Unassembled WGS sequence"/>
</dbReference>